<dbReference type="InParanoid" id="A0A6I9UHJ5"/>
<dbReference type="InterPro" id="IPR027944">
    <property type="entry name" value="SEO_C"/>
</dbReference>
<evidence type="ECO:0000256" key="1">
    <source>
        <dbReference type="SAM" id="MobiDB-lite"/>
    </source>
</evidence>
<feature type="region of interest" description="Disordered" evidence="1">
    <location>
        <begin position="60"/>
        <end position="79"/>
    </location>
</feature>
<sequence>MKKGQRTLHLMTDDSTFVRKVQETHAPDGRYVDCKLILEIAEEIFDLAMAAEAKHIGATSMDKEGTPAAEQEEHEQHGDSDLFKGLSDIIKRISIETAYSDDVDTHSKTMSLLKSLSSYSWEAKLVLSLAAVALNYGECLLLTELYLSNNLPEQMAILKGMADIRQYSDMLKSRVSALNSLIKSILNLAKCVIEFTELLSVSSSLDVKASSVATDAIISATYWTIRGAVASVNSAQLNTKIGFETISTTELWELSSLGHKMGSMKEHLQSQLTFFRSHIEEKKVKDAYDALVFLTRYPPRDNLEVLKVLLCPNEEEQPLYDASNKTTVKLDILRKKTVLLLISGLDIDEDQDLVILSAIYKESRMHETSAENHYEVVWIPILDPSNKMTPDMEKILENKRTRMQWYSVNAPNKIDPLVIKLIREQYHYQDQPIVMVLDPQGMVVNTNAIDMIWIWQNRAFPFSQATEEALWKDGVSGLELFVNGFHHEIENWVKEGKYVILYGGDDVEWIRNFVSSTRQVKEAGHIPLEMLYAGRSNQKEQDMNNLINSIVNEKLGEILGDVNTISLFWNRIEHMKRSRIRLGSGKVGEDQDPLLQDITKLLSYDQIMGRWASLFKGNELVLTGYGNIMLPTMTRCIEALKENANKEFDVTFKECFDSSQIVDTPPIRLILPSSYERNISVVLCIECSRVMDKYILFSCDHGKQ</sequence>
<name>A0A6I9UHJ5_SESIN</name>
<reference evidence="5" key="1">
    <citation type="submission" date="2025-08" db="UniProtKB">
        <authorList>
            <consortium name="RefSeq"/>
        </authorList>
    </citation>
    <scope>IDENTIFICATION</scope>
</reference>
<dbReference type="Proteomes" id="UP000504604">
    <property type="component" value="Linkage group LG2"/>
</dbReference>
<dbReference type="PANTHER" id="PTHR33232:SF9">
    <property type="entry name" value="PROTEIN SIEVE ELEMENT OCCLUSION B"/>
    <property type="match status" value="1"/>
</dbReference>
<feature type="domain" description="Sieve element occlusion N-terminal" evidence="2">
    <location>
        <begin position="13"/>
        <end position="295"/>
    </location>
</feature>
<dbReference type="Pfam" id="PF14576">
    <property type="entry name" value="SEO_N"/>
    <property type="match status" value="1"/>
</dbReference>
<dbReference type="InterPro" id="IPR039299">
    <property type="entry name" value="SEOA"/>
</dbReference>
<keyword evidence="4" id="KW-1185">Reference proteome</keyword>
<dbReference type="InterPro" id="IPR027942">
    <property type="entry name" value="SEO_N"/>
</dbReference>
<dbReference type="GO" id="GO:0010088">
    <property type="term" value="P:phloem development"/>
    <property type="evidence" value="ECO:0007669"/>
    <property type="project" value="InterPro"/>
</dbReference>
<dbReference type="Pfam" id="PF14577">
    <property type="entry name" value="SEO_C"/>
    <property type="match status" value="1"/>
</dbReference>
<evidence type="ECO:0000259" key="2">
    <source>
        <dbReference type="Pfam" id="PF14576"/>
    </source>
</evidence>
<proteinExistence type="predicted"/>
<dbReference type="AlphaFoldDB" id="A0A6I9UHJ5"/>
<organism evidence="4 5">
    <name type="scientific">Sesamum indicum</name>
    <name type="common">Oriental sesame</name>
    <name type="synonym">Sesamum orientale</name>
    <dbReference type="NCBI Taxonomy" id="4182"/>
    <lineage>
        <taxon>Eukaryota</taxon>
        <taxon>Viridiplantae</taxon>
        <taxon>Streptophyta</taxon>
        <taxon>Embryophyta</taxon>
        <taxon>Tracheophyta</taxon>
        <taxon>Spermatophyta</taxon>
        <taxon>Magnoliopsida</taxon>
        <taxon>eudicotyledons</taxon>
        <taxon>Gunneridae</taxon>
        <taxon>Pentapetalae</taxon>
        <taxon>asterids</taxon>
        <taxon>lamiids</taxon>
        <taxon>Lamiales</taxon>
        <taxon>Pedaliaceae</taxon>
        <taxon>Sesamum</taxon>
    </lineage>
</organism>
<dbReference type="KEGG" id="sind:105176450"/>
<evidence type="ECO:0000259" key="3">
    <source>
        <dbReference type="Pfam" id="PF14577"/>
    </source>
</evidence>
<gene>
    <name evidence="5" type="primary">LOC105176450</name>
</gene>
<dbReference type="GeneID" id="105176450"/>
<dbReference type="Gramene" id="SIN_1017119.t">
    <property type="protein sequence ID" value="SIN_1017119.t"/>
    <property type="gene ID" value="SIN_1017119"/>
</dbReference>
<dbReference type="PANTHER" id="PTHR33232">
    <property type="entry name" value="PROTEIN SIEVE ELEMENT OCCLUSION B-LIKE"/>
    <property type="match status" value="1"/>
</dbReference>
<accession>A0A6I9UHJ5</accession>
<dbReference type="OrthoDB" id="1854460at2759"/>
<protein>
    <submittedName>
        <fullName evidence="5">Protein SIEVE ELEMENT OCCLUSION B</fullName>
    </submittedName>
</protein>
<evidence type="ECO:0000313" key="4">
    <source>
        <dbReference type="Proteomes" id="UP000504604"/>
    </source>
</evidence>
<evidence type="ECO:0000313" key="5">
    <source>
        <dbReference type="RefSeq" id="XP_011097560.1"/>
    </source>
</evidence>
<feature type="domain" description="Sieve element occlusion C-terminal" evidence="3">
    <location>
        <begin position="466"/>
        <end position="701"/>
    </location>
</feature>
<dbReference type="RefSeq" id="XP_011097560.1">
    <property type="nucleotide sequence ID" value="XM_011099258.2"/>
</dbReference>